<dbReference type="Pfam" id="PF02518">
    <property type="entry name" value="HATPase_c"/>
    <property type="match status" value="1"/>
</dbReference>
<feature type="transmembrane region" description="Helical" evidence="14">
    <location>
        <begin position="296"/>
        <end position="314"/>
    </location>
</feature>
<dbReference type="InterPro" id="IPR013767">
    <property type="entry name" value="PAS_fold"/>
</dbReference>
<accession>A0A2A4SYB8</accession>
<gene>
    <name evidence="19" type="ORF">COB67_10140</name>
</gene>
<dbReference type="SUPFAM" id="SSF158472">
    <property type="entry name" value="HAMP domain-like"/>
    <property type="match status" value="1"/>
</dbReference>
<evidence type="ECO:0000256" key="11">
    <source>
        <dbReference type="ARBA" id="ARBA00022989"/>
    </source>
</evidence>
<dbReference type="GO" id="GO:0005886">
    <property type="term" value="C:plasma membrane"/>
    <property type="evidence" value="ECO:0007669"/>
    <property type="project" value="UniProtKB-SubCell"/>
</dbReference>
<dbReference type="SMART" id="SM00091">
    <property type="entry name" value="PAS"/>
    <property type="match status" value="1"/>
</dbReference>
<comment type="catalytic activity">
    <reaction evidence="1">
        <text>ATP + protein L-histidine = ADP + protein N-phospho-L-histidine.</text>
        <dbReference type="EC" id="2.7.13.3"/>
    </reaction>
</comment>
<dbReference type="CDD" id="cd00130">
    <property type="entry name" value="PAS"/>
    <property type="match status" value="1"/>
</dbReference>
<evidence type="ECO:0000256" key="13">
    <source>
        <dbReference type="ARBA" id="ARBA00023136"/>
    </source>
</evidence>
<dbReference type="PROSITE" id="PS50113">
    <property type="entry name" value="PAC"/>
    <property type="match status" value="1"/>
</dbReference>
<keyword evidence="7 14" id="KW-0812">Transmembrane</keyword>
<evidence type="ECO:0000256" key="7">
    <source>
        <dbReference type="ARBA" id="ARBA00022692"/>
    </source>
</evidence>
<keyword evidence="11 14" id="KW-1133">Transmembrane helix</keyword>
<dbReference type="InterPro" id="IPR005467">
    <property type="entry name" value="His_kinase_dom"/>
</dbReference>
<evidence type="ECO:0000256" key="5">
    <source>
        <dbReference type="ARBA" id="ARBA00022553"/>
    </source>
</evidence>
<feature type="domain" description="Histidine kinase" evidence="15">
    <location>
        <begin position="521"/>
        <end position="738"/>
    </location>
</feature>
<dbReference type="GO" id="GO:0006355">
    <property type="term" value="P:regulation of DNA-templated transcription"/>
    <property type="evidence" value="ECO:0007669"/>
    <property type="project" value="InterPro"/>
</dbReference>
<dbReference type="CDD" id="cd18773">
    <property type="entry name" value="PDC1_HK_sensor"/>
    <property type="match status" value="1"/>
</dbReference>
<evidence type="ECO:0000313" key="19">
    <source>
        <dbReference type="EMBL" id="PCI26323.1"/>
    </source>
</evidence>
<feature type="domain" description="HAMP" evidence="18">
    <location>
        <begin position="316"/>
        <end position="368"/>
    </location>
</feature>
<dbReference type="NCBIfam" id="TIGR00229">
    <property type="entry name" value="sensory_box"/>
    <property type="match status" value="1"/>
</dbReference>
<comment type="subcellular location">
    <subcellularLocation>
        <location evidence="2">Cell membrane</location>
        <topology evidence="2">Multi-pass membrane protein</topology>
    </subcellularLocation>
</comment>
<dbReference type="Pfam" id="PF00989">
    <property type="entry name" value="PAS"/>
    <property type="match status" value="1"/>
</dbReference>
<comment type="caution">
    <text evidence="19">The sequence shown here is derived from an EMBL/GenBank/DDBJ whole genome shotgun (WGS) entry which is preliminary data.</text>
</comment>
<evidence type="ECO:0000256" key="14">
    <source>
        <dbReference type="SAM" id="Phobius"/>
    </source>
</evidence>
<keyword evidence="9" id="KW-0418">Kinase</keyword>
<organism evidence="19 20">
    <name type="scientific">SAR324 cluster bacterium</name>
    <dbReference type="NCBI Taxonomy" id="2024889"/>
    <lineage>
        <taxon>Bacteria</taxon>
        <taxon>Deltaproteobacteria</taxon>
        <taxon>SAR324 cluster</taxon>
    </lineage>
</organism>
<feature type="domain" description="PAC" evidence="17">
    <location>
        <begin position="443"/>
        <end position="495"/>
    </location>
</feature>
<reference evidence="20" key="1">
    <citation type="submission" date="2017-08" db="EMBL/GenBank/DDBJ databases">
        <title>A dynamic microbial community with high functional redundancy inhabits the cold, oxic subseafloor aquifer.</title>
        <authorList>
            <person name="Tully B.J."/>
            <person name="Wheat C.G."/>
            <person name="Glazer B.T."/>
            <person name="Huber J.A."/>
        </authorList>
    </citation>
    <scope>NUCLEOTIDE SEQUENCE [LARGE SCALE GENOMIC DNA]</scope>
</reference>
<dbReference type="PANTHER" id="PTHR43065:SF10">
    <property type="entry name" value="PEROXIDE STRESS-ACTIVATED HISTIDINE KINASE MAK3"/>
    <property type="match status" value="1"/>
</dbReference>
<keyword evidence="8" id="KW-0547">Nucleotide-binding</keyword>
<name>A0A2A4SYB8_9DELT</name>
<dbReference type="PRINTS" id="PR00344">
    <property type="entry name" value="BCTRLSENSOR"/>
</dbReference>
<dbReference type="Pfam" id="PF00672">
    <property type="entry name" value="HAMP"/>
    <property type="match status" value="1"/>
</dbReference>
<dbReference type="Gene3D" id="3.30.450.20">
    <property type="entry name" value="PAS domain"/>
    <property type="match status" value="1"/>
</dbReference>
<dbReference type="Gene3D" id="6.10.340.10">
    <property type="match status" value="1"/>
</dbReference>
<dbReference type="Proteomes" id="UP000218113">
    <property type="component" value="Unassembled WGS sequence"/>
</dbReference>
<dbReference type="InterPro" id="IPR000014">
    <property type="entry name" value="PAS"/>
</dbReference>
<evidence type="ECO:0000256" key="6">
    <source>
        <dbReference type="ARBA" id="ARBA00022679"/>
    </source>
</evidence>
<keyword evidence="10" id="KW-0067">ATP-binding</keyword>
<evidence type="ECO:0000256" key="3">
    <source>
        <dbReference type="ARBA" id="ARBA00012438"/>
    </source>
</evidence>
<dbReference type="InterPro" id="IPR003660">
    <property type="entry name" value="HAMP_dom"/>
</dbReference>
<protein>
    <recommendedName>
        <fullName evidence="3">histidine kinase</fullName>
        <ecNumber evidence="3">2.7.13.3</ecNumber>
    </recommendedName>
</protein>
<dbReference type="GO" id="GO:0000155">
    <property type="term" value="F:phosphorelay sensor kinase activity"/>
    <property type="evidence" value="ECO:0007669"/>
    <property type="project" value="InterPro"/>
</dbReference>
<dbReference type="EMBL" id="NVSR01000095">
    <property type="protein sequence ID" value="PCI26323.1"/>
    <property type="molecule type" value="Genomic_DNA"/>
</dbReference>
<dbReference type="InterPro" id="IPR001610">
    <property type="entry name" value="PAC"/>
</dbReference>
<feature type="transmembrane region" description="Helical" evidence="14">
    <location>
        <begin position="7"/>
        <end position="27"/>
    </location>
</feature>
<keyword evidence="13 14" id="KW-0472">Membrane</keyword>
<dbReference type="InterPro" id="IPR000700">
    <property type="entry name" value="PAS-assoc_C"/>
</dbReference>
<evidence type="ECO:0000256" key="12">
    <source>
        <dbReference type="ARBA" id="ARBA00023012"/>
    </source>
</evidence>
<keyword evidence="4" id="KW-1003">Cell membrane</keyword>
<proteinExistence type="predicted"/>
<dbReference type="Gene3D" id="3.30.565.10">
    <property type="entry name" value="Histidine kinase-like ATPase, C-terminal domain"/>
    <property type="match status" value="1"/>
</dbReference>
<dbReference type="PROSITE" id="PS50109">
    <property type="entry name" value="HIS_KIN"/>
    <property type="match status" value="1"/>
</dbReference>
<dbReference type="Pfam" id="PF02743">
    <property type="entry name" value="dCache_1"/>
    <property type="match status" value="1"/>
</dbReference>
<dbReference type="SMART" id="SM00086">
    <property type="entry name" value="PAC"/>
    <property type="match status" value="1"/>
</dbReference>
<dbReference type="CDD" id="cd06225">
    <property type="entry name" value="HAMP"/>
    <property type="match status" value="1"/>
</dbReference>
<dbReference type="CDD" id="cd00082">
    <property type="entry name" value="HisKA"/>
    <property type="match status" value="1"/>
</dbReference>
<keyword evidence="6" id="KW-0808">Transferase</keyword>
<dbReference type="InterPro" id="IPR035965">
    <property type="entry name" value="PAS-like_dom_sf"/>
</dbReference>
<dbReference type="SUPFAM" id="SSF47384">
    <property type="entry name" value="Homodimeric domain of signal transducing histidine kinase"/>
    <property type="match status" value="1"/>
</dbReference>
<evidence type="ECO:0000259" key="16">
    <source>
        <dbReference type="PROSITE" id="PS50112"/>
    </source>
</evidence>
<evidence type="ECO:0000256" key="10">
    <source>
        <dbReference type="ARBA" id="ARBA00022840"/>
    </source>
</evidence>
<dbReference type="InterPro" id="IPR003594">
    <property type="entry name" value="HATPase_dom"/>
</dbReference>
<evidence type="ECO:0000256" key="2">
    <source>
        <dbReference type="ARBA" id="ARBA00004651"/>
    </source>
</evidence>
<dbReference type="InterPro" id="IPR004358">
    <property type="entry name" value="Sig_transdc_His_kin-like_C"/>
</dbReference>
<dbReference type="PANTHER" id="PTHR43065">
    <property type="entry name" value="SENSOR HISTIDINE KINASE"/>
    <property type="match status" value="1"/>
</dbReference>
<evidence type="ECO:0000259" key="17">
    <source>
        <dbReference type="PROSITE" id="PS50113"/>
    </source>
</evidence>
<evidence type="ECO:0000256" key="9">
    <source>
        <dbReference type="ARBA" id="ARBA00022777"/>
    </source>
</evidence>
<dbReference type="InterPro" id="IPR003661">
    <property type="entry name" value="HisK_dim/P_dom"/>
</dbReference>
<dbReference type="PROSITE" id="PS50885">
    <property type="entry name" value="HAMP"/>
    <property type="match status" value="1"/>
</dbReference>
<evidence type="ECO:0000259" key="15">
    <source>
        <dbReference type="PROSITE" id="PS50109"/>
    </source>
</evidence>
<evidence type="ECO:0000256" key="1">
    <source>
        <dbReference type="ARBA" id="ARBA00000085"/>
    </source>
</evidence>
<dbReference type="SUPFAM" id="SSF55785">
    <property type="entry name" value="PYP-like sensor domain (PAS domain)"/>
    <property type="match status" value="1"/>
</dbReference>
<dbReference type="AlphaFoldDB" id="A0A2A4SYB8"/>
<evidence type="ECO:0000256" key="8">
    <source>
        <dbReference type="ARBA" id="ARBA00022741"/>
    </source>
</evidence>
<dbReference type="Pfam" id="PF00512">
    <property type="entry name" value="HisKA"/>
    <property type="match status" value="1"/>
</dbReference>
<feature type="domain" description="PAS" evidence="16">
    <location>
        <begin position="369"/>
        <end position="439"/>
    </location>
</feature>
<dbReference type="EC" id="2.7.13.3" evidence="3"/>
<dbReference type="GO" id="GO:0005524">
    <property type="term" value="F:ATP binding"/>
    <property type="evidence" value="ECO:0007669"/>
    <property type="project" value="UniProtKB-KW"/>
</dbReference>
<dbReference type="SUPFAM" id="SSF55874">
    <property type="entry name" value="ATPase domain of HSP90 chaperone/DNA topoisomerase II/histidine kinase"/>
    <property type="match status" value="1"/>
</dbReference>
<evidence type="ECO:0000313" key="20">
    <source>
        <dbReference type="Proteomes" id="UP000218113"/>
    </source>
</evidence>
<dbReference type="InterPro" id="IPR036890">
    <property type="entry name" value="HATPase_C_sf"/>
</dbReference>
<dbReference type="InterPro" id="IPR033479">
    <property type="entry name" value="dCache_1"/>
</dbReference>
<dbReference type="SMART" id="SM00387">
    <property type="entry name" value="HATPase_c"/>
    <property type="match status" value="1"/>
</dbReference>
<dbReference type="PROSITE" id="PS50112">
    <property type="entry name" value="PAS"/>
    <property type="match status" value="1"/>
</dbReference>
<evidence type="ECO:0000259" key="18">
    <source>
        <dbReference type="PROSITE" id="PS50885"/>
    </source>
</evidence>
<evidence type="ECO:0000256" key="4">
    <source>
        <dbReference type="ARBA" id="ARBA00022475"/>
    </source>
</evidence>
<keyword evidence="12" id="KW-0902">Two-component regulatory system</keyword>
<dbReference type="Gene3D" id="1.10.287.130">
    <property type="match status" value="1"/>
</dbReference>
<dbReference type="SMART" id="SM00304">
    <property type="entry name" value="HAMP"/>
    <property type="match status" value="1"/>
</dbReference>
<keyword evidence="5" id="KW-0597">Phosphoprotein</keyword>
<dbReference type="SMART" id="SM00388">
    <property type="entry name" value="HisKA"/>
    <property type="match status" value="1"/>
</dbReference>
<dbReference type="InterPro" id="IPR036097">
    <property type="entry name" value="HisK_dim/P_sf"/>
</dbReference>
<sequence>MNLSSKLILSITVVILTGVPLLGFGVYQLTRNVIEDSIRTNQQSLAEQVIRTIDRTLYKVRQDIQVIAEDIVLKEFSKTSAGKSLINLNQKRLQKHLLLTGPWRHLFLVDIQGVIVTSTQKKYLASHINTLHFGRVAYESAMRGEIYTSDLLFSKTTPSIIFAAPIYDNNQPHRPILGVVIGNFNWFVVRQLFNEIDPIHQVYLLNSKWKTIATSSSQQIFLHKSLIDVDGINSILQRKTSGSMVLPSLINPQEDVFISYADQRGFLNYQGHHWILFIKTPLQIVFSPIYQVAQKIAFLSGIVGILLVGVFYIVGKTLTRPIEHLSQTMQIAGKGNLDVRAKIISTDEIGILAATFNQMTENLSRITVSKAYVEKVLASMIDTLIVINPDATIRILNQSVLTLLGYSEEELIGQNISTIIMEEEQKIFRGTGLEILEQKGFIRDQEVLYRTKKGDNIPMLISGSVMRDSEGQLEGIVCVAQDITERKEFQEMKRLNAKLKSTQAQLIQSGKLASLGELATGIAHEINQPLTYISTKVQILQLDIEKGRTDLPQVHTTLKAFKERIKRISAIIRHLRTLGRDQEMEFVRVNLSDVLENTLLLLSERMRLQNIQFHQDLERECPPLRGNPFQLEQVFINLIQNAIEVLEIQNGGHISIKAVRLPEQQKVEIQFSDSGPGVPSKFLERIFDPFYTTKQEGKGTGLGLSISYGIIQAHHGEMICHSQPDQGATFIITLPIEKML</sequence>